<dbReference type="EMBL" id="WWBZ02000062">
    <property type="protein sequence ID" value="KAF4302781.1"/>
    <property type="molecule type" value="Genomic_DNA"/>
</dbReference>
<keyword evidence="3" id="KW-1185">Reference proteome</keyword>
<feature type="region of interest" description="Disordered" evidence="1">
    <location>
        <begin position="101"/>
        <end position="121"/>
    </location>
</feature>
<protein>
    <submittedName>
        <fullName evidence="2">Uncharacterized protein</fullName>
    </submittedName>
</protein>
<dbReference type="Proteomes" id="UP000572817">
    <property type="component" value="Unassembled WGS sequence"/>
</dbReference>
<gene>
    <name evidence="2" type="ORF">GTA08_BOTSDO08683</name>
</gene>
<feature type="compositionally biased region" description="Basic and acidic residues" evidence="1">
    <location>
        <begin position="30"/>
        <end position="42"/>
    </location>
</feature>
<feature type="compositionally biased region" description="Basic and acidic residues" evidence="1">
    <location>
        <begin position="7"/>
        <end position="22"/>
    </location>
</feature>
<evidence type="ECO:0000313" key="3">
    <source>
        <dbReference type="Proteomes" id="UP000572817"/>
    </source>
</evidence>
<evidence type="ECO:0000256" key="1">
    <source>
        <dbReference type="SAM" id="MobiDB-lite"/>
    </source>
</evidence>
<name>A0A8H4IKC0_9PEZI</name>
<comment type="caution">
    <text evidence="2">The sequence shown here is derived from an EMBL/GenBank/DDBJ whole genome shotgun (WGS) entry which is preliminary data.</text>
</comment>
<reference evidence="2" key="1">
    <citation type="submission" date="2020-04" db="EMBL/GenBank/DDBJ databases">
        <title>Genome Assembly and Annotation of Botryosphaeria dothidea sdau 11-99, a Latent Pathogen of Apple Fruit Ring Rot in China.</title>
        <authorList>
            <person name="Yu C."/>
            <person name="Diao Y."/>
            <person name="Lu Q."/>
            <person name="Zhao J."/>
            <person name="Cui S."/>
            <person name="Peng C."/>
            <person name="He B."/>
            <person name="Liu H."/>
        </authorList>
    </citation>
    <scope>NUCLEOTIDE SEQUENCE [LARGE SCALE GENOMIC DNA]</scope>
    <source>
        <strain evidence="2">Sdau11-99</strain>
    </source>
</reference>
<feature type="region of interest" description="Disordered" evidence="1">
    <location>
        <begin position="1"/>
        <end position="42"/>
    </location>
</feature>
<sequence length="265" mass="28949">MQRGTRRRPEDDRRSHARKDSGESLQSAEDDVRATTETQDLRDAARAFEESYATDDAYFAQFKMAMQADRNGLLKTIQTKQQESIDADAAFLDQIHGPLADALRPRIPPRSSSTKAPAIPTCPMAASGARILQLSKQLLKNYEEAKKAVDGEGLKGGRLGDRWPADVEKLRNLLDVGYRKAQDDVATVLQGHGGGGGKGGDEHDDGGEAKTGGKDAKETQEADAFFVSGKEKQVEREQFNVTQALLEGARGVRRLSRSLPPESLE</sequence>
<dbReference type="OrthoDB" id="3939725at2759"/>
<accession>A0A8H4IKC0</accession>
<proteinExistence type="predicted"/>
<feature type="compositionally biased region" description="Basic and acidic residues" evidence="1">
    <location>
        <begin position="206"/>
        <end position="220"/>
    </location>
</feature>
<organism evidence="2 3">
    <name type="scientific">Botryosphaeria dothidea</name>
    <dbReference type="NCBI Taxonomy" id="55169"/>
    <lineage>
        <taxon>Eukaryota</taxon>
        <taxon>Fungi</taxon>
        <taxon>Dikarya</taxon>
        <taxon>Ascomycota</taxon>
        <taxon>Pezizomycotina</taxon>
        <taxon>Dothideomycetes</taxon>
        <taxon>Dothideomycetes incertae sedis</taxon>
        <taxon>Botryosphaeriales</taxon>
        <taxon>Botryosphaeriaceae</taxon>
        <taxon>Botryosphaeria</taxon>
    </lineage>
</organism>
<dbReference type="AlphaFoldDB" id="A0A8H4IKC0"/>
<evidence type="ECO:0000313" key="2">
    <source>
        <dbReference type="EMBL" id="KAF4302781.1"/>
    </source>
</evidence>
<feature type="region of interest" description="Disordered" evidence="1">
    <location>
        <begin position="189"/>
        <end position="223"/>
    </location>
</feature>